<proteinExistence type="inferred from homology"/>
<dbReference type="RefSeq" id="WP_408169517.1">
    <property type="nucleotide sequence ID" value="NZ_JAQQFR010000013.1"/>
</dbReference>
<dbReference type="Pfam" id="PF22624">
    <property type="entry name" value="AASDHPPT_N"/>
    <property type="match status" value="1"/>
</dbReference>
<evidence type="ECO:0000256" key="1">
    <source>
        <dbReference type="ARBA" id="ARBA00010990"/>
    </source>
</evidence>
<evidence type="ECO:0000313" key="6">
    <source>
        <dbReference type="Proteomes" id="UP001629214"/>
    </source>
</evidence>
<sequence>MPTSTSAATLWLLRGDVVSEARLTSLAASLGQSECERYGRFLRPQRAREFLLGRMLLRHAVQKTLGIATSDIIITEREGNAPLLVLPPPHASSAFYFSLSHSHGWIGCVSSIVCPVGLDIEDNSRPRDVAASSAAVFDEAEQRWLAQLPDARRKKAFYRLWNCKEALYKLRCNSSDNSKDTSSGHGWNCRVVDHPHLSICLCFASPLDAINIVELDATHDLPSR</sequence>
<accession>A0ABW8ZEX9</accession>
<keyword evidence="2 5" id="KW-0808">Transferase</keyword>
<feature type="domain" description="4'-phosphopantetheinyl transferase N-terminal" evidence="4">
    <location>
        <begin position="20"/>
        <end position="110"/>
    </location>
</feature>
<dbReference type="PANTHER" id="PTHR12215:SF10">
    <property type="entry name" value="L-AMINOADIPATE-SEMIALDEHYDE DEHYDROGENASE-PHOSPHOPANTETHEINYL TRANSFERASE"/>
    <property type="match status" value="1"/>
</dbReference>
<dbReference type="PANTHER" id="PTHR12215">
    <property type="entry name" value="PHOSPHOPANTETHEINE TRANSFERASE"/>
    <property type="match status" value="1"/>
</dbReference>
<dbReference type="InterPro" id="IPR008278">
    <property type="entry name" value="4-PPantetheinyl_Trfase_dom"/>
</dbReference>
<dbReference type="GO" id="GO:0016740">
    <property type="term" value="F:transferase activity"/>
    <property type="evidence" value="ECO:0007669"/>
    <property type="project" value="UniProtKB-KW"/>
</dbReference>
<protein>
    <submittedName>
        <fullName evidence="5">4'-phosphopantetheinyl transferase superfamily protein</fullName>
    </submittedName>
</protein>
<comment type="similarity">
    <text evidence="1">Belongs to the P-Pant transferase superfamily. Gsp/Sfp/HetI/AcpT family.</text>
</comment>
<reference evidence="5 6" key="1">
    <citation type="journal article" date="2024" name="Chem. Sci.">
        <title>Discovery of megapolipeptins by genome mining of a Burkholderiales bacteria collection.</title>
        <authorList>
            <person name="Paulo B.S."/>
            <person name="Recchia M.J.J."/>
            <person name="Lee S."/>
            <person name="Fergusson C.H."/>
            <person name="Romanowski S.B."/>
            <person name="Hernandez A."/>
            <person name="Krull N."/>
            <person name="Liu D.Y."/>
            <person name="Cavanagh H."/>
            <person name="Bos A."/>
            <person name="Gray C.A."/>
            <person name="Murphy B.T."/>
            <person name="Linington R.G."/>
            <person name="Eustaquio A.S."/>
        </authorList>
    </citation>
    <scope>NUCLEOTIDE SEQUENCE [LARGE SCALE GENOMIC DNA]</scope>
    <source>
        <strain evidence="5 6">RL21-008-BIB-B</strain>
    </source>
</reference>
<dbReference type="Proteomes" id="UP001629214">
    <property type="component" value="Unassembled WGS sequence"/>
</dbReference>
<evidence type="ECO:0000256" key="2">
    <source>
        <dbReference type="ARBA" id="ARBA00022679"/>
    </source>
</evidence>
<dbReference type="InterPro" id="IPR055066">
    <property type="entry name" value="AASDHPPT_N"/>
</dbReference>
<dbReference type="SUPFAM" id="SSF56214">
    <property type="entry name" value="4'-phosphopantetheinyl transferase"/>
    <property type="match status" value="2"/>
</dbReference>
<evidence type="ECO:0000259" key="4">
    <source>
        <dbReference type="Pfam" id="PF22624"/>
    </source>
</evidence>
<evidence type="ECO:0000313" key="5">
    <source>
        <dbReference type="EMBL" id="MFL9880484.1"/>
    </source>
</evidence>
<dbReference type="Gene3D" id="3.90.470.20">
    <property type="entry name" value="4'-phosphopantetheinyl transferase domain"/>
    <property type="match status" value="1"/>
</dbReference>
<name>A0ABW8ZEX9_9BURK</name>
<feature type="domain" description="4'-phosphopantetheinyl transferase" evidence="3">
    <location>
        <begin position="115"/>
        <end position="180"/>
    </location>
</feature>
<keyword evidence="6" id="KW-1185">Reference proteome</keyword>
<comment type="caution">
    <text evidence="5">The sequence shown here is derived from an EMBL/GenBank/DDBJ whole genome shotgun (WGS) entry which is preliminary data.</text>
</comment>
<dbReference type="InterPro" id="IPR037143">
    <property type="entry name" value="4-PPantetheinyl_Trfase_dom_sf"/>
</dbReference>
<evidence type="ECO:0000259" key="3">
    <source>
        <dbReference type="Pfam" id="PF01648"/>
    </source>
</evidence>
<organism evidence="5 6">
    <name type="scientific">Herbaspirillum rhizosphaerae</name>
    <dbReference type="NCBI Taxonomy" id="346179"/>
    <lineage>
        <taxon>Bacteria</taxon>
        <taxon>Pseudomonadati</taxon>
        <taxon>Pseudomonadota</taxon>
        <taxon>Betaproteobacteria</taxon>
        <taxon>Burkholderiales</taxon>
        <taxon>Oxalobacteraceae</taxon>
        <taxon>Herbaspirillum</taxon>
    </lineage>
</organism>
<gene>
    <name evidence="5" type="ORF">PQR63_18950</name>
</gene>
<dbReference type="Pfam" id="PF01648">
    <property type="entry name" value="ACPS"/>
    <property type="match status" value="1"/>
</dbReference>
<dbReference type="InterPro" id="IPR050559">
    <property type="entry name" value="P-Pant_transferase_sf"/>
</dbReference>
<dbReference type="EMBL" id="JAQQFR010000013">
    <property type="protein sequence ID" value="MFL9880484.1"/>
    <property type="molecule type" value="Genomic_DNA"/>
</dbReference>